<name>A0ABW0VTS4_9BACL</name>
<evidence type="ECO:0000313" key="1">
    <source>
        <dbReference type="EMBL" id="MFC5649287.1"/>
    </source>
</evidence>
<dbReference type="Proteomes" id="UP001596047">
    <property type="component" value="Unassembled WGS sequence"/>
</dbReference>
<protein>
    <submittedName>
        <fullName evidence="1">Uncharacterized protein</fullName>
    </submittedName>
</protein>
<accession>A0ABW0VTS4</accession>
<comment type="caution">
    <text evidence="1">The sequence shown here is derived from an EMBL/GenBank/DDBJ whole genome shotgun (WGS) entry which is preliminary data.</text>
</comment>
<reference evidence="2" key="1">
    <citation type="journal article" date="2019" name="Int. J. Syst. Evol. Microbiol.">
        <title>The Global Catalogue of Microorganisms (GCM) 10K type strain sequencing project: providing services to taxonomists for standard genome sequencing and annotation.</title>
        <authorList>
            <consortium name="The Broad Institute Genomics Platform"/>
            <consortium name="The Broad Institute Genome Sequencing Center for Infectious Disease"/>
            <person name="Wu L."/>
            <person name="Ma J."/>
        </authorList>
    </citation>
    <scope>NUCLEOTIDE SEQUENCE [LARGE SCALE GENOMIC DNA]</scope>
    <source>
        <strain evidence="2">CGMCC 1.3240</strain>
    </source>
</reference>
<sequence>MNNSILGKYCVVTIGHRVSKIGEIKKVNGRTIHVDWGHKVMIYMNKDFRWIPVTKEEIEETYKKSKFTEETLIRAAALGIEIQ</sequence>
<keyword evidence="2" id="KW-1185">Reference proteome</keyword>
<proteinExistence type="predicted"/>
<dbReference type="RefSeq" id="WP_379187794.1">
    <property type="nucleotide sequence ID" value="NZ_JBHSOW010000032.1"/>
</dbReference>
<gene>
    <name evidence="1" type="ORF">ACFPYJ_09120</name>
</gene>
<organism evidence="1 2">
    <name type="scientific">Paenibacillus solisilvae</name>
    <dbReference type="NCBI Taxonomy" id="2486751"/>
    <lineage>
        <taxon>Bacteria</taxon>
        <taxon>Bacillati</taxon>
        <taxon>Bacillota</taxon>
        <taxon>Bacilli</taxon>
        <taxon>Bacillales</taxon>
        <taxon>Paenibacillaceae</taxon>
        <taxon>Paenibacillus</taxon>
    </lineage>
</organism>
<dbReference type="EMBL" id="JBHSOW010000032">
    <property type="protein sequence ID" value="MFC5649287.1"/>
    <property type="molecule type" value="Genomic_DNA"/>
</dbReference>
<evidence type="ECO:0000313" key="2">
    <source>
        <dbReference type="Proteomes" id="UP001596047"/>
    </source>
</evidence>